<gene>
    <name evidence="2" type="ORF">EGW08_009117</name>
</gene>
<protein>
    <submittedName>
        <fullName evidence="2">Uncharacterized protein</fullName>
    </submittedName>
</protein>
<feature type="compositionally biased region" description="Polar residues" evidence="1">
    <location>
        <begin position="25"/>
        <end position="42"/>
    </location>
</feature>
<proteinExistence type="predicted"/>
<name>A0A433TNK7_ELYCH</name>
<evidence type="ECO:0000313" key="3">
    <source>
        <dbReference type="Proteomes" id="UP000271974"/>
    </source>
</evidence>
<accession>A0A433TNK7</accession>
<dbReference type="Proteomes" id="UP000271974">
    <property type="component" value="Unassembled WGS sequence"/>
</dbReference>
<reference evidence="2 3" key="1">
    <citation type="submission" date="2019-01" db="EMBL/GenBank/DDBJ databases">
        <title>A draft genome assembly of the solar-powered sea slug Elysia chlorotica.</title>
        <authorList>
            <person name="Cai H."/>
            <person name="Li Q."/>
            <person name="Fang X."/>
            <person name="Li J."/>
            <person name="Curtis N.E."/>
            <person name="Altenburger A."/>
            <person name="Shibata T."/>
            <person name="Feng M."/>
            <person name="Maeda T."/>
            <person name="Schwartz J.A."/>
            <person name="Shigenobu S."/>
            <person name="Lundholm N."/>
            <person name="Nishiyama T."/>
            <person name="Yang H."/>
            <person name="Hasebe M."/>
            <person name="Li S."/>
            <person name="Pierce S.K."/>
            <person name="Wang J."/>
        </authorList>
    </citation>
    <scope>NUCLEOTIDE SEQUENCE [LARGE SCALE GENOMIC DNA]</scope>
    <source>
        <strain evidence="2">EC2010</strain>
        <tissue evidence="2">Whole organism of an adult</tissue>
    </source>
</reference>
<evidence type="ECO:0000256" key="1">
    <source>
        <dbReference type="SAM" id="MobiDB-lite"/>
    </source>
</evidence>
<evidence type="ECO:0000313" key="2">
    <source>
        <dbReference type="EMBL" id="RUS83128.1"/>
    </source>
</evidence>
<organism evidence="2 3">
    <name type="scientific">Elysia chlorotica</name>
    <name type="common">Eastern emerald elysia</name>
    <name type="synonym">Sea slug</name>
    <dbReference type="NCBI Taxonomy" id="188477"/>
    <lineage>
        <taxon>Eukaryota</taxon>
        <taxon>Metazoa</taxon>
        <taxon>Spiralia</taxon>
        <taxon>Lophotrochozoa</taxon>
        <taxon>Mollusca</taxon>
        <taxon>Gastropoda</taxon>
        <taxon>Heterobranchia</taxon>
        <taxon>Euthyneura</taxon>
        <taxon>Panpulmonata</taxon>
        <taxon>Sacoglossa</taxon>
        <taxon>Placobranchoidea</taxon>
        <taxon>Plakobranchidae</taxon>
        <taxon>Elysia</taxon>
    </lineage>
</organism>
<feature type="region of interest" description="Disordered" evidence="1">
    <location>
        <begin position="1"/>
        <end position="61"/>
    </location>
</feature>
<dbReference type="AlphaFoldDB" id="A0A433TNK7"/>
<sequence>ILDDDEDSDNSNSSHRIVEEDNDFVSVTTSRSNMRRNLSTKRSSGKPGKGIERTSSSSPAVIAGQVSTPAACVSVGGDADRKSSPGSALCLHSGVAESSLGLDGGCLSSQTIGQFIQCPTMSRVLLDRAVHVLTSADRALVCDSLYQLGLHFSSVPKCDKVNVQLSLSAPSPKSCERKKRKRILDRSWLDSDCSEDESKIDRDLSATKPEENVTDNRNNLRTENVSSSDPIEMELGSETERCDRTLQDGDQTLLINQKLRGRLKAEHAWPCYPACLSITILCPRSTP</sequence>
<feature type="non-terminal residue" evidence="2">
    <location>
        <position position="1"/>
    </location>
</feature>
<comment type="caution">
    <text evidence="2">The sequence shown here is derived from an EMBL/GenBank/DDBJ whole genome shotgun (WGS) entry which is preliminary data.</text>
</comment>
<keyword evidence="3" id="KW-1185">Reference proteome</keyword>
<dbReference type="EMBL" id="RQTK01000257">
    <property type="protein sequence ID" value="RUS83128.1"/>
    <property type="molecule type" value="Genomic_DNA"/>
</dbReference>